<feature type="chain" id="PRO_5019585375" description="Ig-like domain-containing protein" evidence="1">
    <location>
        <begin position="18"/>
        <end position="180"/>
    </location>
</feature>
<name>A0A452HH96_9SAUR</name>
<dbReference type="Ensembl" id="ENSGAGT00000016316.1">
    <property type="protein sequence ID" value="ENSGAGP00000014257.1"/>
    <property type="gene ID" value="ENSGAGG00000010851.1"/>
</dbReference>
<dbReference type="Proteomes" id="UP000291020">
    <property type="component" value="Unassembled WGS sequence"/>
</dbReference>
<dbReference type="InterPro" id="IPR013783">
    <property type="entry name" value="Ig-like_fold"/>
</dbReference>
<evidence type="ECO:0000256" key="1">
    <source>
        <dbReference type="SAM" id="SignalP"/>
    </source>
</evidence>
<proteinExistence type="predicted"/>
<sequence>RAGGLLWLLLAWGPHSSLDTSLLESGGDVKKPGDSLRLTCTTAGFNIDSYWMHWVRQAPGQGLEWVSAILGATIYYRTGLSSDKNLPLWSAGEVPAGLTLTVRALGSHRRQQCVPLEMVKMYSALQPSLGPHTAEISSSAIVQLPTNLFSSPPHLPRTCPSITGGFLETLDSLTFHYKVF</sequence>
<dbReference type="STRING" id="38772.ENSGAGP00000014257"/>
<reference evidence="3" key="1">
    <citation type="journal article" date="2017" name="PLoS ONE">
        <title>The Agassiz's desert tortoise genome provides a resource for the conservation of a threatened species.</title>
        <authorList>
            <person name="Tollis M."/>
            <person name="DeNardo D.F."/>
            <person name="Cornelius J.A."/>
            <person name="Dolby G.A."/>
            <person name="Edwards T."/>
            <person name="Henen B.T."/>
            <person name="Karl A.E."/>
            <person name="Murphy R.W."/>
            <person name="Kusumi K."/>
        </authorList>
    </citation>
    <scope>NUCLEOTIDE SEQUENCE [LARGE SCALE GENOMIC DNA]</scope>
</reference>
<reference evidence="2" key="3">
    <citation type="submission" date="2025-09" db="UniProtKB">
        <authorList>
            <consortium name="Ensembl"/>
        </authorList>
    </citation>
    <scope>IDENTIFICATION</scope>
</reference>
<dbReference type="Gene3D" id="2.60.40.10">
    <property type="entry name" value="Immunoglobulins"/>
    <property type="match status" value="1"/>
</dbReference>
<accession>A0A452HH96</accession>
<dbReference type="AlphaFoldDB" id="A0A452HH96"/>
<dbReference type="InterPro" id="IPR036179">
    <property type="entry name" value="Ig-like_dom_sf"/>
</dbReference>
<evidence type="ECO:0008006" key="4">
    <source>
        <dbReference type="Google" id="ProtNLM"/>
    </source>
</evidence>
<organism evidence="2 3">
    <name type="scientific">Gopherus agassizii</name>
    <name type="common">Agassiz's desert tortoise</name>
    <dbReference type="NCBI Taxonomy" id="38772"/>
    <lineage>
        <taxon>Eukaryota</taxon>
        <taxon>Metazoa</taxon>
        <taxon>Chordata</taxon>
        <taxon>Craniata</taxon>
        <taxon>Vertebrata</taxon>
        <taxon>Euteleostomi</taxon>
        <taxon>Archelosauria</taxon>
        <taxon>Testudinata</taxon>
        <taxon>Testudines</taxon>
        <taxon>Cryptodira</taxon>
        <taxon>Durocryptodira</taxon>
        <taxon>Testudinoidea</taxon>
        <taxon>Testudinidae</taxon>
        <taxon>Gopherus</taxon>
    </lineage>
</organism>
<keyword evidence="3" id="KW-1185">Reference proteome</keyword>
<reference evidence="2" key="2">
    <citation type="submission" date="2025-08" db="UniProtKB">
        <authorList>
            <consortium name="Ensembl"/>
        </authorList>
    </citation>
    <scope>IDENTIFICATION</scope>
</reference>
<feature type="signal peptide" evidence="1">
    <location>
        <begin position="1"/>
        <end position="17"/>
    </location>
</feature>
<evidence type="ECO:0000313" key="2">
    <source>
        <dbReference type="Ensembl" id="ENSGAGP00000014257.1"/>
    </source>
</evidence>
<keyword evidence="1" id="KW-0732">Signal</keyword>
<dbReference type="InterPro" id="IPR050199">
    <property type="entry name" value="IgHV"/>
</dbReference>
<evidence type="ECO:0000313" key="3">
    <source>
        <dbReference type="Proteomes" id="UP000291020"/>
    </source>
</evidence>
<dbReference type="SUPFAM" id="SSF48726">
    <property type="entry name" value="Immunoglobulin"/>
    <property type="match status" value="1"/>
</dbReference>
<dbReference type="PANTHER" id="PTHR23266">
    <property type="entry name" value="IMMUNOGLOBULIN HEAVY CHAIN"/>
    <property type="match status" value="1"/>
</dbReference>
<protein>
    <recommendedName>
        <fullName evidence="4">Ig-like domain-containing protein</fullName>
    </recommendedName>
</protein>